<dbReference type="InterPro" id="IPR016119">
    <property type="entry name" value="Br/Cl_peroxidase_C"/>
</dbReference>
<dbReference type="Pfam" id="PF21167">
    <property type="entry name" value="DUF6851"/>
    <property type="match status" value="1"/>
</dbReference>
<organism evidence="3 4">
    <name type="scientific">Waterburya agarophytonicola KI4</name>
    <dbReference type="NCBI Taxonomy" id="2874699"/>
    <lineage>
        <taxon>Bacteria</taxon>
        <taxon>Bacillati</taxon>
        <taxon>Cyanobacteriota</taxon>
        <taxon>Cyanophyceae</taxon>
        <taxon>Pleurocapsales</taxon>
        <taxon>Hyellaceae</taxon>
        <taxon>Waterburya</taxon>
        <taxon>Waterburya agarophytonicola</taxon>
    </lineage>
</organism>
<dbReference type="Proteomes" id="UP000729733">
    <property type="component" value="Unassembled WGS sequence"/>
</dbReference>
<comment type="caution">
    <text evidence="3">The sequence shown here is derived from an EMBL/GenBank/DDBJ whole genome shotgun (WGS) entry which is preliminary data.</text>
</comment>
<dbReference type="RefSeq" id="WP_229640342.1">
    <property type="nucleotide sequence ID" value="NZ_JADWDC010000019.1"/>
</dbReference>
<dbReference type="SUPFAM" id="SSF48317">
    <property type="entry name" value="Acid phosphatase/Vanadium-dependent haloperoxidase"/>
    <property type="match status" value="1"/>
</dbReference>
<feature type="domain" description="DUF6851" evidence="1">
    <location>
        <begin position="52"/>
        <end position="193"/>
    </location>
</feature>
<feature type="domain" description="Vanadium-dependent haloperoxidase NapH1-like second helical-bundle" evidence="2">
    <location>
        <begin position="331"/>
        <end position="517"/>
    </location>
</feature>
<evidence type="ECO:0000313" key="4">
    <source>
        <dbReference type="Proteomes" id="UP000729733"/>
    </source>
</evidence>
<keyword evidence="4" id="KW-1185">Reference proteome</keyword>
<dbReference type="PANTHER" id="PTHR34599:SF2">
    <property type="entry name" value="TRAF-TYPE DOMAIN-CONTAINING PROTEIN"/>
    <property type="match status" value="1"/>
</dbReference>
<dbReference type="Gene3D" id="1.20.144.10">
    <property type="entry name" value="Phosphatidic acid phosphatase type 2/haloperoxidase"/>
    <property type="match status" value="1"/>
</dbReference>
<dbReference type="GO" id="GO:0004601">
    <property type="term" value="F:peroxidase activity"/>
    <property type="evidence" value="ECO:0007669"/>
    <property type="project" value="InterPro"/>
</dbReference>
<dbReference type="InterPro" id="IPR055161">
    <property type="entry name" value="NapH1-like_2nd"/>
</dbReference>
<sequence length="607" mass="67467">MDNLQLNLNPETQLVTVDDPSPTISVIWDRAIQQAVIKAISGPTIASRAYGMVHTAVYDAWSAYENIPISTNLNDDLQRPEAENTLANKTEAMSYSAYVVSIALFPEHKAIFDRVMSDLGYETTLIDLESPDPTTPPGIGIISAEALLDYRDRDGANQLGREINGDGTPYSDYTNYQPINDPGNITQIDSWTPDILTFDDGKAIAQSFLTPHWGRVTTFSVDRGDRFRPAPPEPFLLVAGEVDLQAKTITLEDGIELDISPALIGTIINPEFIAQTEEVIDYSANLTDEQKLIAEFWEDGGGTSFPPGTWMTFGQYVSARDDNTLDEDARMFFTLGNAVFDAGIATWESKVYYDYTRPVSAIRELGKLDLIGEYDEQLDGYAIEAYGDYGSGTEKILAEDFITYQTPHADYSPPFAEYTSGHSAFSAASAEVLREYTGRDYFGASVTFNPGESRFEPDIMPMEAITLDWDTFSEAADQAGMSRLYGGIHFSQGDLNGREIGREVGQAVIDRTEFYINGGNGNDRDEEEILGSNNDSIIFELDKLFYINNNWNSIKRDSVVDLFNSGRAVLGTENNTDRLFDYLDGVNEFLSKNSLILSDLFSDRNYF</sequence>
<name>A0A964BQ71_9CYAN</name>
<dbReference type="AlphaFoldDB" id="A0A964BQ71"/>
<proteinExistence type="predicted"/>
<dbReference type="CDD" id="cd03398">
    <property type="entry name" value="PAP2_haloperoxidase"/>
    <property type="match status" value="1"/>
</dbReference>
<evidence type="ECO:0000313" key="3">
    <source>
        <dbReference type="EMBL" id="MCC0177279.1"/>
    </source>
</evidence>
<reference evidence="3" key="1">
    <citation type="journal article" date="2021" name="Antonie Van Leeuwenhoek">
        <title>Draft genome and description of Waterburya agarophytonicola gen. nov. sp. nov. (Pleurocapsales, Cyanobacteria): a seaweed symbiont.</title>
        <authorList>
            <person name="Bonthond G."/>
            <person name="Shalygin S."/>
            <person name="Bayer T."/>
            <person name="Weinberger F."/>
        </authorList>
    </citation>
    <scope>NUCLEOTIDE SEQUENCE</scope>
    <source>
        <strain evidence="3">KI4</strain>
    </source>
</reference>
<accession>A0A964BQ71</accession>
<evidence type="ECO:0000259" key="1">
    <source>
        <dbReference type="Pfam" id="PF21167"/>
    </source>
</evidence>
<gene>
    <name evidence="3" type="ORF">I4641_09850</name>
</gene>
<dbReference type="Pfam" id="PF22778">
    <property type="entry name" value="VCPO_2nd"/>
    <property type="match status" value="1"/>
</dbReference>
<evidence type="ECO:0000259" key="2">
    <source>
        <dbReference type="Pfam" id="PF22778"/>
    </source>
</evidence>
<dbReference type="InterPro" id="IPR052559">
    <property type="entry name" value="V-haloperoxidase"/>
</dbReference>
<dbReference type="PANTHER" id="PTHR34599">
    <property type="entry name" value="PEROXIDASE-RELATED"/>
    <property type="match status" value="1"/>
</dbReference>
<dbReference type="InterPro" id="IPR049283">
    <property type="entry name" value="DUF6851"/>
</dbReference>
<protein>
    <submittedName>
        <fullName evidence="3">Vanadium-dependent haloperoxidase</fullName>
    </submittedName>
</protein>
<dbReference type="EMBL" id="JADWDC010000019">
    <property type="protein sequence ID" value="MCC0177279.1"/>
    <property type="molecule type" value="Genomic_DNA"/>
</dbReference>
<dbReference type="Gene3D" id="1.10.606.10">
    <property type="entry name" value="Vanadium-containing Chloroperoxidase, domain 2"/>
    <property type="match status" value="1"/>
</dbReference>
<dbReference type="InterPro" id="IPR036938">
    <property type="entry name" value="PAP2/HPO_sf"/>
</dbReference>